<dbReference type="Pfam" id="PF02653">
    <property type="entry name" value="BPD_transp_2"/>
    <property type="match status" value="1"/>
</dbReference>
<dbReference type="PANTHER" id="PTHR11795:SF447">
    <property type="entry name" value="ABC TRANSPORTER PERMEASE PROTEIN"/>
    <property type="match status" value="1"/>
</dbReference>
<keyword evidence="5" id="KW-0029">Amino-acid transport</keyword>
<evidence type="ECO:0000256" key="5">
    <source>
        <dbReference type="ARBA" id="ARBA00022970"/>
    </source>
</evidence>
<dbReference type="GO" id="GO:0005886">
    <property type="term" value="C:plasma membrane"/>
    <property type="evidence" value="ECO:0007669"/>
    <property type="project" value="UniProtKB-SubCell"/>
</dbReference>
<keyword evidence="6 9" id="KW-1133">Transmembrane helix</keyword>
<keyword evidence="2" id="KW-0813">Transport</keyword>
<dbReference type="KEGG" id="suam:BOO69_14255"/>
<feature type="transmembrane region" description="Helical" evidence="9">
    <location>
        <begin position="118"/>
        <end position="138"/>
    </location>
</feature>
<dbReference type="InterPro" id="IPR052157">
    <property type="entry name" value="BCAA_transport_permease"/>
</dbReference>
<evidence type="ECO:0000313" key="11">
    <source>
        <dbReference type="Proteomes" id="UP000181897"/>
    </source>
</evidence>
<evidence type="ECO:0000313" key="10">
    <source>
        <dbReference type="EMBL" id="APE45498.1"/>
    </source>
</evidence>
<dbReference type="Proteomes" id="UP000181897">
    <property type="component" value="Chromosome"/>
</dbReference>
<reference evidence="10 11" key="1">
    <citation type="submission" date="2016-11" db="EMBL/GenBank/DDBJ databases">
        <title>Complete genome sequence of Sulfitobacter sp. AM1-D1, a toxic bacteria associated with marine dinoflagellate Alexandrium minutum in East China Sea.</title>
        <authorList>
            <person name="Yang Q."/>
            <person name="Zhang X."/>
            <person name="Tian X."/>
        </authorList>
    </citation>
    <scope>NUCLEOTIDE SEQUENCE [LARGE SCALE GENOMIC DNA]</scope>
    <source>
        <strain evidence="10 11">AM1-D1</strain>
    </source>
</reference>
<dbReference type="CDD" id="cd06582">
    <property type="entry name" value="TM_PBP1_LivH_like"/>
    <property type="match status" value="1"/>
</dbReference>
<organism evidence="10 11">
    <name type="scientific">Sulfitobacter alexandrii</name>
    <dbReference type="NCBI Taxonomy" id="1917485"/>
    <lineage>
        <taxon>Bacteria</taxon>
        <taxon>Pseudomonadati</taxon>
        <taxon>Pseudomonadota</taxon>
        <taxon>Alphaproteobacteria</taxon>
        <taxon>Rhodobacterales</taxon>
        <taxon>Roseobacteraceae</taxon>
        <taxon>Sulfitobacter</taxon>
    </lineage>
</organism>
<evidence type="ECO:0000256" key="4">
    <source>
        <dbReference type="ARBA" id="ARBA00022692"/>
    </source>
</evidence>
<dbReference type="AlphaFoldDB" id="A0A1J0WMG8"/>
<dbReference type="PANTHER" id="PTHR11795">
    <property type="entry name" value="BRANCHED-CHAIN AMINO ACID TRANSPORT SYSTEM PERMEASE PROTEIN LIVH"/>
    <property type="match status" value="1"/>
</dbReference>
<accession>A0A1J0WMG8</accession>
<dbReference type="InterPro" id="IPR001851">
    <property type="entry name" value="ABC_transp_permease"/>
</dbReference>
<keyword evidence="11" id="KW-1185">Reference proteome</keyword>
<dbReference type="STRING" id="1917485.BOO69_14255"/>
<comment type="similarity">
    <text evidence="8">Belongs to the binding-protein-dependent transport system permease family. LivHM subfamily.</text>
</comment>
<gene>
    <name evidence="10" type="ORF">BOO69_14255</name>
</gene>
<keyword evidence="7 9" id="KW-0472">Membrane</keyword>
<evidence type="ECO:0000256" key="8">
    <source>
        <dbReference type="ARBA" id="ARBA00037998"/>
    </source>
</evidence>
<feature type="transmembrane region" description="Helical" evidence="9">
    <location>
        <begin position="205"/>
        <end position="229"/>
    </location>
</feature>
<keyword evidence="3" id="KW-1003">Cell membrane</keyword>
<feature type="transmembrane region" description="Helical" evidence="9">
    <location>
        <begin position="241"/>
        <end position="258"/>
    </location>
</feature>
<feature type="transmembrane region" description="Helical" evidence="9">
    <location>
        <begin position="38"/>
        <end position="65"/>
    </location>
</feature>
<name>A0A1J0WMG8_9RHOB</name>
<keyword evidence="4 9" id="KW-0812">Transmembrane</keyword>
<proteinExistence type="inferred from homology"/>
<feature type="transmembrane region" description="Helical" evidence="9">
    <location>
        <begin position="172"/>
        <end position="193"/>
    </location>
</feature>
<protein>
    <submittedName>
        <fullName evidence="10">Branched-chain amino acid ABC transporter permease</fullName>
    </submittedName>
</protein>
<evidence type="ECO:0000256" key="9">
    <source>
        <dbReference type="SAM" id="Phobius"/>
    </source>
</evidence>
<evidence type="ECO:0000256" key="1">
    <source>
        <dbReference type="ARBA" id="ARBA00004651"/>
    </source>
</evidence>
<evidence type="ECO:0000256" key="3">
    <source>
        <dbReference type="ARBA" id="ARBA00022475"/>
    </source>
</evidence>
<sequence length="264" mass="27317">MLVGLGLAIIFGLMRVLNLAHGEFVAIGAFAMVVAHDAGLGFVGGLMLAMAVGALGGLLLEWGIVRHLYDRPIQAILATWGVSLAFQQLLQLAFGTGARTVPAPIKGAVEIMGTAYPAYRLLLITLALLIFVALAIAMRKTSLGLDLRAVIQNREMAESVGINTARTFSISFAIGSAVAAVAGALVAPLVSILPQIGVNYLANSFFVVIVGGVGSMGGVLAGSAFIGGLDSLIAYQLSPSLSRAIVLLLAIILVRFRPQGLVKP</sequence>
<evidence type="ECO:0000256" key="2">
    <source>
        <dbReference type="ARBA" id="ARBA00022448"/>
    </source>
</evidence>
<dbReference type="GO" id="GO:0022857">
    <property type="term" value="F:transmembrane transporter activity"/>
    <property type="evidence" value="ECO:0007669"/>
    <property type="project" value="InterPro"/>
</dbReference>
<comment type="subcellular location">
    <subcellularLocation>
        <location evidence="1">Cell membrane</location>
        <topology evidence="1">Multi-pass membrane protein</topology>
    </subcellularLocation>
</comment>
<evidence type="ECO:0000256" key="6">
    <source>
        <dbReference type="ARBA" id="ARBA00022989"/>
    </source>
</evidence>
<evidence type="ECO:0000256" key="7">
    <source>
        <dbReference type="ARBA" id="ARBA00023136"/>
    </source>
</evidence>
<dbReference type="EMBL" id="CP018076">
    <property type="protein sequence ID" value="APE45498.1"/>
    <property type="molecule type" value="Genomic_DNA"/>
</dbReference>
<dbReference type="GO" id="GO:0006865">
    <property type="term" value="P:amino acid transport"/>
    <property type="evidence" value="ECO:0007669"/>
    <property type="project" value="UniProtKB-KW"/>
</dbReference>